<gene>
    <name evidence="1" type="ORF">NPX36_00100</name>
</gene>
<proteinExistence type="predicted"/>
<reference evidence="1 2" key="1">
    <citation type="submission" date="2022-08" db="EMBL/GenBank/DDBJ databases">
        <title>Myroides zhujiangensis sp. nov., a novel bacterium isolated from sediment in the Pearl River Estuary.</title>
        <authorList>
            <person name="Cui L."/>
        </authorList>
    </citation>
    <scope>NUCLEOTIDE SEQUENCE [LARGE SCALE GENOMIC DNA]</scope>
    <source>
        <strain evidence="1 2">SCSIO 72103</strain>
    </source>
</reference>
<name>A0ABY5NSH4_9FLAO</name>
<evidence type="ECO:0000313" key="2">
    <source>
        <dbReference type="Proteomes" id="UP001317001"/>
    </source>
</evidence>
<accession>A0ABY5NSH4</accession>
<dbReference type="RefSeq" id="WP_257499420.1">
    <property type="nucleotide sequence ID" value="NZ_CP102382.1"/>
</dbReference>
<dbReference type="EMBL" id="CP102382">
    <property type="protein sequence ID" value="UUV21495.1"/>
    <property type="molecule type" value="Genomic_DNA"/>
</dbReference>
<organism evidence="1 2">
    <name type="scientific">Paenimyroides aestuarii</name>
    <dbReference type="NCBI Taxonomy" id="2968490"/>
    <lineage>
        <taxon>Bacteria</taxon>
        <taxon>Pseudomonadati</taxon>
        <taxon>Bacteroidota</taxon>
        <taxon>Flavobacteriia</taxon>
        <taxon>Flavobacteriales</taxon>
        <taxon>Flavobacteriaceae</taxon>
        <taxon>Paenimyroides</taxon>
    </lineage>
</organism>
<keyword evidence="2" id="KW-1185">Reference proteome</keyword>
<dbReference type="Proteomes" id="UP001317001">
    <property type="component" value="Chromosome"/>
</dbReference>
<evidence type="ECO:0000313" key="1">
    <source>
        <dbReference type="EMBL" id="UUV21495.1"/>
    </source>
</evidence>
<sequence>MRSIQIIIFFLLFNYGFSQNKQIVGDTVFWYKYAKELEHKIELTDFEKSKNDFSFRFRSYGQVVEIIKDSTNISGSVTNYIYYRRKENSERKTLFKKEFLSVAQAQNIYDIIQNAEILNLPSDEEIKNWSQEFDGITYIFEYADKSTYSFKNYWAPKVQEVPEAHKVNKFVRNISDSLKLKERYGLFKESLPKRNGFYDSNGGVVAYHIYSTTYLGYSGATKLPLGFFASHFTSYLGKKKVNVGGLVQYNFDTNGFYHLKLRASKSVLFIKEEKLRDFVSYIYQNRKIDIKPINNHFKNHQFLYGLYFDNFGIGAGIEYLKQPHFNKTGLVFYASNYFQKPNISTTASSSIFNNQINYKIDFERNFNLGDQSPIDNISVSIGYEDFMNYKDVYFNIVTRF</sequence>
<protein>
    <submittedName>
        <fullName evidence="1">Uncharacterized protein</fullName>
    </submittedName>
</protein>